<keyword evidence="3" id="KW-0411">Iron-sulfur</keyword>
<evidence type="ECO:0000313" key="5">
    <source>
        <dbReference type="Proteomes" id="UP000634672"/>
    </source>
</evidence>
<proteinExistence type="predicted"/>
<organism evidence="4 5">
    <name type="scientific">Hungatella hominis</name>
    <dbReference type="NCBI Taxonomy" id="2763050"/>
    <lineage>
        <taxon>Bacteria</taxon>
        <taxon>Bacillati</taxon>
        <taxon>Bacillota</taxon>
        <taxon>Clostridia</taxon>
        <taxon>Lachnospirales</taxon>
        <taxon>Lachnospiraceae</taxon>
        <taxon>Hungatella</taxon>
    </lineage>
</organism>
<keyword evidence="2" id="KW-0408">Iron</keyword>
<dbReference type="PANTHER" id="PTHR43432">
    <property type="entry name" value="SLR0285 PROTEIN"/>
    <property type="match status" value="1"/>
</dbReference>
<gene>
    <name evidence="4" type="ORF">H8S75_15625</name>
</gene>
<accession>A0ABR7H859</accession>
<reference evidence="4 5" key="1">
    <citation type="submission" date="2020-08" db="EMBL/GenBank/DDBJ databases">
        <title>Genome public.</title>
        <authorList>
            <person name="Liu C."/>
            <person name="Sun Q."/>
        </authorList>
    </citation>
    <scope>NUCLEOTIDE SEQUENCE [LARGE SCALE GENOMIC DNA]</scope>
    <source>
        <strain evidence="4 5">NSJ-66</strain>
    </source>
</reference>
<dbReference type="Proteomes" id="UP000634672">
    <property type="component" value="Unassembled WGS sequence"/>
</dbReference>
<keyword evidence="5" id="KW-1185">Reference proteome</keyword>
<name>A0ABR7H859_9FIRM</name>
<dbReference type="EMBL" id="JACOPB010000006">
    <property type="protein sequence ID" value="MBC5709387.1"/>
    <property type="molecule type" value="Genomic_DNA"/>
</dbReference>
<evidence type="ECO:0000256" key="1">
    <source>
        <dbReference type="ARBA" id="ARBA00022723"/>
    </source>
</evidence>
<comment type="caution">
    <text evidence="4">The sequence shown here is derived from an EMBL/GenBank/DDBJ whole genome shotgun (WGS) entry which is preliminary data.</text>
</comment>
<evidence type="ECO:0000256" key="3">
    <source>
        <dbReference type="ARBA" id="ARBA00023014"/>
    </source>
</evidence>
<protein>
    <recommendedName>
        <fullName evidence="6">Radical SAM protein</fullName>
    </recommendedName>
</protein>
<dbReference type="PANTHER" id="PTHR43432:SF4">
    <property type="entry name" value="RADICAL SAM CORE DOMAIN-CONTAINING PROTEIN"/>
    <property type="match status" value="1"/>
</dbReference>
<dbReference type="SFLD" id="SFLDG01084">
    <property type="entry name" value="Uncharacterised_Radical_SAM_Su"/>
    <property type="match status" value="1"/>
</dbReference>
<keyword evidence="1" id="KW-0479">Metal-binding</keyword>
<evidence type="ECO:0008006" key="6">
    <source>
        <dbReference type="Google" id="ProtNLM"/>
    </source>
</evidence>
<dbReference type="SFLD" id="SFLDS00029">
    <property type="entry name" value="Radical_SAM"/>
    <property type="match status" value="1"/>
</dbReference>
<evidence type="ECO:0000256" key="2">
    <source>
        <dbReference type="ARBA" id="ARBA00023004"/>
    </source>
</evidence>
<dbReference type="InterPro" id="IPR040086">
    <property type="entry name" value="MJ0683-like"/>
</dbReference>
<dbReference type="InterPro" id="IPR007197">
    <property type="entry name" value="rSAM"/>
</dbReference>
<dbReference type="RefSeq" id="WP_187022422.1">
    <property type="nucleotide sequence ID" value="NZ_JACOPB010000006.1"/>
</dbReference>
<evidence type="ECO:0000313" key="4">
    <source>
        <dbReference type="EMBL" id="MBC5709387.1"/>
    </source>
</evidence>
<dbReference type="Gene3D" id="3.80.30.30">
    <property type="match status" value="1"/>
</dbReference>
<sequence length="256" mass="29596">MEKMMIYETRVEKAIEMTENGQPYINPYDGCVSGCPFCYWLEREGWEGNIAIRSNIAEILDQECERWPEGVRLYIGDYCDPYMPVEETYGLTRQCVEVIKKHGIPLTICTSAKSLLIERDLDLLRGMEDLCIVTELCRLDEIEKLKSGEGHAGIETGNRLREAGLPVIATFAPIMPGITDVDLVLEALRPDIPLYIDRFYMKPDSIQEIRLMEYLREKRPELMEEYRRLIREGSDAEYEAVIRRCQGGGRVRQLPF</sequence>